<gene>
    <name evidence="12" type="ORF">K466DRAFT_668357</name>
</gene>
<dbReference type="GO" id="GO:0006122">
    <property type="term" value="P:mitochondrial electron transport, ubiquinol to cytochrome c"/>
    <property type="evidence" value="ECO:0007669"/>
    <property type="project" value="UniProtKB-UniRule"/>
</dbReference>
<evidence type="ECO:0000256" key="8">
    <source>
        <dbReference type="ARBA" id="ARBA00022989"/>
    </source>
</evidence>
<reference evidence="12 13" key="1">
    <citation type="journal article" date="2019" name="Nat. Ecol. Evol.">
        <title>Megaphylogeny resolves global patterns of mushroom evolution.</title>
        <authorList>
            <person name="Varga T."/>
            <person name="Krizsan K."/>
            <person name="Foldi C."/>
            <person name="Dima B."/>
            <person name="Sanchez-Garcia M."/>
            <person name="Sanchez-Ramirez S."/>
            <person name="Szollosi G.J."/>
            <person name="Szarkandi J.G."/>
            <person name="Papp V."/>
            <person name="Albert L."/>
            <person name="Andreopoulos W."/>
            <person name="Angelini C."/>
            <person name="Antonin V."/>
            <person name="Barry K.W."/>
            <person name="Bougher N.L."/>
            <person name="Buchanan P."/>
            <person name="Buyck B."/>
            <person name="Bense V."/>
            <person name="Catcheside P."/>
            <person name="Chovatia M."/>
            <person name="Cooper J."/>
            <person name="Damon W."/>
            <person name="Desjardin D."/>
            <person name="Finy P."/>
            <person name="Geml J."/>
            <person name="Haridas S."/>
            <person name="Hughes K."/>
            <person name="Justo A."/>
            <person name="Karasinski D."/>
            <person name="Kautmanova I."/>
            <person name="Kiss B."/>
            <person name="Kocsube S."/>
            <person name="Kotiranta H."/>
            <person name="LaButti K.M."/>
            <person name="Lechner B.E."/>
            <person name="Liimatainen K."/>
            <person name="Lipzen A."/>
            <person name="Lukacs Z."/>
            <person name="Mihaltcheva S."/>
            <person name="Morgado L.N."/>
            <person name="Niskanen T."/>
            <person name="Noordeloos M.E."/>
            <person name="Ohm R.A."/>
            <person name="Ortiz-Santana B."/>
            <person name="Ovrebo C."/>
            <person name="Racz N."/>
            <person name="Riley R."/>
            <person name="Savchenko A."/>
            <person name="Shiryaev A."/>
            <person name="Soop K."/>
            <person name="Spirin V."/>
            <person name="Szebenyi C."/>
            <person name="Tomsovsky M."/>
            <person name="Tulloss R.E."/>
            <person name="Uehling J."/>
            <person name="Grigoriev I.V."/>
            <person name="Vagvolgyi C."/>
            <person name="Papp T."/>
            <person name="Martin F.M."/>
            <person name="Miettinen O."/>
            <person name="Hibbett D.S."/>
            <person name="Nagy L.G."/>
        </authorList>
    </citation>
    <scope>NUCLEOTIDE SEQUENCE [LARGE SCALE GENOMIC DNA]</scope>
    <source>
        <strain evidence="12 13">HHB13444</strain>
    </source>
</reference>
<organism evidence="12 13">
    <name type="scientific">Polyporus arcularius HHB13444</name>
    <dbReference type="NCBI Taxonomy" id="1314778"/>
    <lineage>
        <taxon>Eukaryota</taxon>
        <taxon>Fungi</taxon>
        <taxon>Dikarya</taxon>
        <taxon>Basidiomycota</taxon>
        <taxon>Agaricomycotina</taxon>
        <taxon>Agaricomycetes</taxon>
        <taxon>Polyporales</taxon>
        <taxon>Polyporaceae</taxon>
        <taxon>Polyporus</taxon>
    </lineage>
</organism>
<keyword evidence="5 11" id="KW-0812">Transmembrane</keyword>
<evidence type="ECO:0000256" key="6">
    <source>
        <dbReference type="ARBA" id="ARBA00022792"/>
    </source>
</evidence>
<proteinExistence type="inferred from homology"/>
<evidence type="ECO:0000313" key="13">
    <source>
        <dbReference type="Proteomes" id="UP000308197"/>
    </source>
</evidence>
<keyword evidence="3 11" id="KW-0813">Transport</keyword>
<dbReference type="PANTHER" id="PTHR12119">
    <property type="entry name" value="UBIQUINOL-CYTOCHROME C REDUCTASE COMPLEX UBIQUINONE-BINDING PROTEIN QP-C"/>
    <property type="match status" value="1"/>
</dbReference>
<dbReference type="SUPFAM" id="SSF81508">
    <property type="entry name" value="Ubiquinone-binding protein QP-C of cytochrome bc1 complex (Ubiquinol-cytochrome c reductase)"/>
    <property type="match status" value="1"/>
</dbReference>
<dbReference type="FunCoup" id="A0A5C3NZ14">
    <property type="interactions" value="135"/>
</dbReference>
<evidence type="ECO:0000256" key="10">
    <source>
        <dbReference type="ARBA" id="ARBA00023136"/>
    </source>
</evidence>
<dbReference type="FunFam" id="1.20.5.210:FF:000001">
    <property type="entry name" value="Cytochrome b-c1 complex subunit 8"/>
    <property type="match status" value="1"/>
</dbReference>
<keyword evidence="4 11" id="KW-0679">Respiratory chain</keyword>
<keyword evidence="7 11" id="KW-0249">Electron transport</keyword>
<evidence type="ECO:0000256" key="7">
    <source>
        <dbReference type="ARBA" id="ARBA00022982"/>
    </source>
</evidence>
<dbReference type="InterPro" id="IPR004205">
    <property type="entry name" value="Cyt_bc1_su8"/>
</dbReference>
<comment type="function">
    <text evidence="11">Component of the ubiquinol-cytochrome c oxidoreductase, a multisubunit transmembrane complex that is part of the mitochondrial electron transport chain which drives oxidative phosphorylation. The complex plays an important role in the uptake of multiple carbon sources present in different host niches.</text>
</comment>
<evidence type="ECO:0000256" key="4">
    <source>
        <dbReference type="ARBA" id="ARBA00022660"/>
    </source>
</evidence>
<sequence>METENKRTERRWDVIADGNALQNLWWGDRGVQKQKGIVTYGMSPFRQRAAKNLFTSYIFNGYRRLSSELVFWVIPFAIGYGTYAWAKRYDAWQNSKAAHVAGHVSH</sequence>
<accession>A0A5C3NZ14</accession>
<dbReference type="Gene3D" id="1.20.5.210">
    <property type="entry name" value="Cytochrome b-c1 complex subunit 8"/>
    <property type="match status" value="1"/>
</dbReference>
<name>A0A5C3NZ14_9APHY</name>
<dbReference type="InterPro" id="IPR036642">
    <property type="entry name" value="Cyt_bc1_su8_sf"/>
</dbReference>
<evidence type="ECO:0000256" key="9">
    <source>
        <dbReference type="ARBA" id="ARBA00023128"/>
    </source>
</evidence>
<dbReference type="EMBL" id="ML212379">
    <property type="protein sequence ID" value="TFK78693.1"/>
    <property type="molecule type" value="Genomic_DNA"/>
</dbReference>
<feature type="transmembrane region" description="Helical" evidence="11">
    <location>
        <begin position="69"/>
        <end position="86"/>
    </location>
</feature>
<evidence type="ECO:0000256" key="11">
    <source>
        <dbReference type="RuleBase" id="RU368118"/>
    </source>
</evidence>
<dbReference type="InParanoid" id="A0A5C3NZ14"/>
<dbReference type="GO" id="GO:0045275">
    <property type="term" value="C:respiratory chain complex III"/>
    <property type="evidence" value="ECO:0007669"/>
    <property type="project" value="UniProtKB-UniRule"/>
</dbReference>
<evidence type="ECO:0000256" key="3">
    <source>
        <dbReference type="ARBA" id="ARBA00022448"/>
    </source>
</evidence>
<dbReference type="Proteomes" id="UP000308197">
    <property type="component" value="Unassembled WGS sequence"/>
</dbReference>
<dbReference type="STRING" id="1314778.A0A5C3NZ14"/>
<comment type="subcellular location">
    <subcellularLocation>
        <location evidence="1 11">Mitochondrion inner membrane</location>
        <topology evidence="1 11">Single-pass membrane protein</topology>
    </subcellularLocation>
</comment>
<dbReference type="Pfam" id="PF02939">
    <property type="entry name" value="UcrQ"/>
    <property type="match status" value="1"/>
</dbReference>
<evidence type="ECO:0000256" key="2">
    <source>
        <dbReference type="ARBA" id="ARBA00007668"/>
    </source>
</evidence>
<evidence type="ECO:0000256" key="5">
    <source>
        <dbReference type="ARBA" id="ARBA00022692"/>
    </source>
</evidence>
<evidence type="ECO:0000256" key="1">
    <source>
        <dbReference type="ARBA" id="ARBA00004434"/>
    </source>
</evidence>
<protein>
    <recommendedName>
        <fullName evidence="11">Cytochrome b-c1 complex subunit 8</fullName>
    </recommendedName>
    <alternativeName>
        <fullName evidence="11">Complex III subunit 8</fullName>
    </alternativeName>
</protein>
<comment type="similarity">
    <text evidence="2 11">Belongs to the UQCRQ/QCR8 family.</text>
</comment>
<comment type="subunit">
    <text evidence="11">Component of the ubiquinol-cytochrome c oxidoreductase (cytochrome b-c1 complex, complex III, CIII), a multisubunit enzyme composed of 3 respiratory subunits cytochrome b, cytochrome c1 and Rieske protein, 2 core protein subunits, and additional low-molecular weight protein subunits. The complex exists as an obligatory dimer and forms supercomplexes (SCs) in the inner mitochondrial membrane with cytochrome c oxidase (complex IV, CIV).</text>
</comment>
<keyword evidence="6 11" id="KW-0999">Mitochondrion inner membrane</keyword>
<dbReference type="PANTHER" id="PTHR12119:SF2">
    <property type="entry name" value="CYTOCHROME B-C1 COMPLEX SUBUNIT 8"/>
    <property type="match status" value="1"/>
</dbReference>
<dbReference type="GO" id="GO:0005743">
    <property type="term" value="C:mitochondrial inner membrane"/>
    <property type="evidence" value="ECO:0007669"/>
    <property type="project" value="UniProtKB-SubCell"/>
</dbReference>
<keyword evidence="9 11" id="KW-0496">Mitochondrion</keyword>
<dbReference type="AlphaFoldDB" id="A0A5C3NZ14"/>
<keyword evidence="10 11" id="KW-0472">Membrane</keyword>
<evidence type="ECO:0000313" key="12">
    <source>
        <dbReference type="EMBL" id="TFK78693.1"/>
    </source>
</evidence>
<keyword evidence="13" id="KW-1185">Reference proteome</keyword>
<keyword evidence="8 11" id="KW-1133">Transmembrane helix</keyword>